<dbReference type="InParanoid" id="T0SF88"/>
<evidence type="ECO:0000256" key="1">
    <source>
        <dbReference type="SAM" id="MobiDB-lite"/>
    </source>
</evidence>
<dbReference type="RefSeq" id="XP_008605291.1">
    <property type="nucleotide sequence ID" value="XM_008607069.1"/>
</dbReference>
<dbReference type="AlphaFoldDB" id="T0SF88"/>
<proteinExistence type="predicted"/>
<reference evidence="2 3" key="1">
    <citation type="submission" date="2012-04" db="EMBL/GenBank/DDBJ databases">
        <title>The Genome Sequence of Saprolegnia declina VS20.</title>
        <authorList>
            <consortium name="The Broad Institute Genome Sequencing Platform"/>
            <person name="Russ C."/>
            <person name="Nusbaum C."/>
            <person name="Tyler B."/>
            <person name="van West P."/>
            <person name="Dieguez-Uribeondo J."/>
            <person name="de Bruijn I."/>
            <person name="Tripathy S."/>
            <person name="Jiang R."/>
            <person name="Young S.K."/>
            <person name="Zeng Q."/>
            <person name="Gargeya S."/>
            <person name="Fitzgerald M."/>
            <person name="Haas B."/>
            <person name="Abouelleil A."/>
            <person name="Alvarado L."/>
            <person name="Arachchi H.M."/>
            <person name="Berlin A."/>
            <person name="Chapman S.B."/>
            <person name="Goldberg J."/>
            <person name="Griggs A."/>
            <person name="Gujja S."/>
            <person name="Hansen M."/>
            <person name="Howarth C."/>
            <person name="Imamovic A."/>
            <person name="Larimer J."/>
            <person name="McCowen C."/>
            <person name="Montmayeur A."/>
            <person name="Murphy C."/>
            <person name="Neiman D."/>
            <person name="Pearson M."/>
            <person name="Priest M."/>
            <person name="Roberts A."/>
            <person name="Saif S."/>
            <person name="Shea T."/>
            <person name="Sisk P."/>
            <person name="Sykes S."/>
            <person name="Wortman J."/>
            <person name="Nusbaum C."/>
            <person name="Birren B."/>
        </authorList>
    </citation>
    <scope>NUCLEOTIDE SEQUENCE [LARGE SCALE GENOMIC DNA]</scope>
    <source>
        <strain evidence="2 3">VS20</strain>
    </source>
</reference>
<keyword evidence="3" id="KW-1185">Reference proteome</keyword>
<dbReference type="eggNOG" id="ENOG502S628">
    <property type="taxonomic scope" value="Eukaryota"/>
</dbReference>
<sequence>MAARLSTLARPCAAATASPVHVECDLGAFVGKRVAFAVATTYEFEVGYGGSAIPSSSGPPIGLARVHSSSTTIDLREPSDDDDSNASAKTVRKFEHLERIALLKRAGCHVQDIAVFCLEAMEIRNSRAVSVASHRKRKQQIASRETLAKRRRLCPWRDDSDDDDDGDDESNC</sequence>
<dbReference type="OMA" id="YEFEVGY"/>
<organism evidence="2 3">
    <name type="scientific">Saprolegnia diclina (strain VS20)</name>
    <dbReference type="NCBI Taxonomy" id="1156394"/>
    <lineage>
        <taxon>Eukaryota</taxon>
        <taxon>Sar</taxon>
        <taxon>Stramenopiles</taxon>
        <taxon>Oomycota</taxon>
        <taxon>Saprolegniomycetes</taxon>
        <taxon>Saprolegniales</taxon>
        <taxon>Saprolegniaceae</taxon>
        <taxon>Saprolegnia</taxon>
    </lineage>
</organism>
<dbReference type="GeneID" id="19942265"/>
<feature type="region of interest" description="Disordered" evidence="1">
    <location>
        <begin position="153"/>
        <end position="172"/>
    </location>
</feature>
<name>T0SF88_SAPDV</name>
<protein>
    <recommendedName>
        <fullName evidence="4">Cysteine/serine-rich nuclear protein N-terminal domain-containing protein</fullName>
    </recommendedName>
</protein>
<dbReference type="Proteomes" id="UP000030762">
    <property type="component" value="Unassembled WGS sequence"/>
</dbReference>
<dbReference type="VEuPathDB" id="FungiDB:SDRG_01538"/>
<feature type="compositionally biased region" description="Acidic residues" evidence="1">
    <location>
        <begin position="159"/>
        <end position="172"/>
    </location>
</feature>
<evidence type="ECO:0000313" key="2">
    <source>
        <dbReference type="EMBL" id="EQC41577.1"/>
    </source>
</evidence>
<evidence type="ECO:0008006" key="4">
    <source>
        <dbReference type="Google" id="ProtNLM"/>
    </source>
</evidence>
<dbReference type="EMBL" id="JH767134">
    <property type="protein sequence ID" value="EQC41577.1"/>
    <property type="molecule type" value="Genomic_DNA"/>
</dbReference>
<evidence type="ECO:0000313" key="3">
    <source>
        <dbReference type="Proteomes" id="UP000030762"/>
    </source>
</evidence>
<accession>T0SF88</accession>
<gene>
    <name evidence="2" type="ORF">SDRG_01538</name>
</gene>
<dbReference type="OrthoDB" id="10355367at2759"/>